<organism evidence="6 7">
    <name type="scientific">Psilocybe cyanescens</name>
    <dbReference type="NCBI Taxonomy" id="93625"/>
    <lineage>
        <taxon>Eukaryota</taxon>
        <taxon>Fungi</taxon>
        <taxon>Dikarya</taxon>
        <taxon>Basidiomycota</taxon>
        <taxon>Agaricomycotina</taxon>
        <taxon>Agaricomycetes</taxon>
        <taxon>Agaricomycetidae</taxon>
        <taxon>Agaricales</taxon>
        <taxon>Agaricineae</taxon>
        <taxon>Strophariaceae</taxon>
        <taxon>Psilocybe</taxon>
    </lineage>
</organism>
<dbReference type="AlphaFoldDB" id="A0A409XVK0"/>
<keyword evidence="3 5" id="KW-1133">Transmembrane helix</keyword>
<evidence type="ECO:0000313" key="6">
    <source>
        <dbReference type="EMBL" id="PPQ94737.1"/>
    </source>
</evidence>
<comment type="caution">
    <text evidence="6">The sequence shown here is derived from an EMBL/GenBank/DDBJ whole genome shotgun (WGS) entry which is preliminary data.</text>
</comment>
<dbReference type="Pfam" id="PF03547">
    <property type="entry name" value="Mem_trans"/>
    <property type="match status" value="1"/>
</dbReference>
<dbReference type="InterPro" id="IPR004776">
    <property type="entry name" value="Mem_transp_PIN-like"/>
</dbReference>
<evidence type="ECO:0000256" key="5">
    <source>
        <dbReference type="SAM" id="Phobius"/>
    </source>
</evidence>
<dbReference type="GO" id="GO:0016020">
    <property type="term" value="C:membrane"/>
    <property type="evidence" value="ECO:0007669"/>
    <property type="project" value="UniProtKB-SubCell"/>
</dbReference>
<dbReference type="STRING" id="93625.A0A409XVK0"/>
<dbReference type="PANTHER" id="PTHR31794:SF2">
    <property type="entry name" value="AUXIN EFFLUX TRANSPORTER FAMILY PROTEIN (EUROFUNG)"/>
    <property type="match status" value="1"/>
</dbReference>
<feature type="transmembrane region" description="Helical" evidence="5">
    <location>
        <begin position="20"/>
        <end position="45"/>
    </location>
</feature>
<feature type="transmembrane region" description="Helical" evidence="5">
    <location>
        <begin position="66"/>
        <end position="90"/>
    </location>
</feature>
<keyword evidence="7" id="KW-1185">Reference proteome</keyword>
<dbReference type="GO" id="GO:0055085">
    <property type="term" value="P:transmembrane transport"/>
    <property type="evidence" value="ECO:0007669"/>
    <property type="project" value="InterPro"/>
</dbReference>
<comment type="subcellular location">
    <subcellularLocation>
        <location evidence="1">Membrane</location>
        <topology evidence="1">Multi-pass membrane protein</topology>
    </subcellularLocation>
</comment>
<dbReference type="Proteomes" id="UP000283269">
    <property type="component" value="Unassembled WGS sequence"/>
</dbReference>
<dbReference type="InParanoid" id="A0A409XVK0"/>
<evidence type="ECO:0000256" key="2">
    <source>
        <dbReference type="ARBA" id="ARBA00022692"/>
    </source>
</evidence>
<evidence type="ECO:0000256" key="4">
    <source>
        <dbReference type="ARBA" id="ARBA00023136"/>
    </source>
</evidence>
<keyword evidence="2 5" id="KW-0812">Transmembrane</keyword>
<name>A0A409XVK0_PSICY</name>
<gene>
    <name evidence="6" type="ORF">CVT25_007701</name>
</gene>
<dbReference type="PANTHER" id="PTHR31794">
    <property type="entry name" value="AUXIN EFFLUX TRANSPORTER FAMILY PROTEIN (EUROFUNG)"/>
    <property type="match status" value="1"/>
</dbReference>
<evidence type="ECO:0000256" key="3">
    <source>
        <dbReference type="ARBA" id="ARBA00022989"/>
    </source>
</evidence>
<reference evidence="6 7" key="1">
    <citation type="journal article" date="2018" name="Evol. Lett.">
        <title>Horizontal gene cluster transfer increased hallucinogenic mushroom diversity.</title>
        <authorList>
            <person name="Reynolds H.T."/>
            <person name="Vijayakumar V."/>
            <person name="Gluck-Thaler E."/>
            <person name="Korotkin H.B."/>
            <person name="Matheny P.B."/>
            <person name="Slot J.C."/>
        </authorList>
    </citation>
    <scope>NUCLEOTIDE SEQUENCE [LARGE SCALE GENOMIC DNA]</scope>
    <source>
        <strain evidence="6 7">2631</strain>
    </source>
</reference>
<dbReference type="GO" id="GO:0005783">
    <property type="term" value="C:endoplasmic reticulum"/>
    <property type="evidence" value="ECO:0007669"/>
    <property type="project" value="TreeGrafter"/>
</dbReference>
<dbReference type="EMBL" id="NHYD01000262">
    <property type="protein sequence ID" value="PPQ94737.1"/>
    <property type="molecule type" value="Genomic_DNA"/>
</dbReference>
<protein>
    <submittedName>
        <fullName evidence="6">Uncharacterized protein</fullName>
    </submittedName>
</protein>
<evidence type="ECO:0000256" key="1">
    <source>
        <dbReference type="ARBA" id="ARBA00004141"/>
    </source>
</evidence>
<evidence type="ECO:0000313" key="7">
    <source>
        <dbReference type="Proteomes" id="UP000283269"/>
    </source>
</evidence>
<proteinExistence type="predicted"/>
<keyword evidence="4 5" id="KW-0472">Membrane</keyword>
<dbReference type="OrthoDB" id="2499604at2759"/>
<sequence>MCHTVHDETDDGLIEKLKELWVILIWFITITGTLMVTGWVLGWTFRLRKSQRSFINAAMMFMNSNLLPAALMQSLVAGTILAPPIILPAITPLTDPDRGEEHMRLLVDFATAADDDWNGR</sequence>
<accession>A0A409XVK0</accession>